<evidence type="ECO:0000313" key="2">
    <source>
        <dbReference type="EMBL" id="MFC6672234.1"/>
    </source>
</evidence>
<feature type="region of interest" description="Disordered" evidence="1">
    <location>
        <begin position="1"/>
        <end position="20"/>
    </location>
</feature>
<evidence type="ECO:0000256" key="1">
    <source>
        <dbReference type="SAM" id="MobiDB-lite"/>
    </source>
</evidence>
<reference evidence="3" key="1">
    <citation type="journal article" date="2019" name="Int. J. Syst. Evol. Microbiol.">
        <title>The Global Catalogue of Microorganisms (GCM) 10K type strain sequencing project: providing services to taxonomists for standard genome sequencing and annotation.</title>
        <authorList>
            <consortium name="The Broad Institute Genomics Platform"/>
            <consortium name="The Broad Institute Genome Sequencing Center for Infectious Disease"/>
            <person name="Wu L."/>
            <person name="Ma J."/>
        </authorList>
    </citation>
    <scope>NUCLEOTIDE SEQUENCE [LARGE SCALE GENOMIC DNA]</scope>
    <source>
        <strain evidence="3">NBRC 111756</strain>
    </source>
</reference>
<name>A0ABW2A4D6_9GAMM</name>
<sequence>MSIRNPHRTAAVQPAAGKRAPEIQGSWQRCIEEYKLEPGRDLRAPRLTETEICDARDHLDSLLHSAEPVFDRLRYLGEFRLLRAGHRRQRYRAARIYRLEPWP</sequence>
<accession>A0ABW2A4D6</accession>
<keyword evidence="3" id="KW-1185">Reference proteome</keyword>
<dbReference type="InterPro" id="IPR029016">
    <property type="entry name" value="GAF-like_dom_sf"/>
</dbReference>
<dbReference type="RefSeq" id="WP_379910690.1">
    <property type="nucleotide sequence ID" value="NZ_JBHSWE010000001.1"/>
</dbReference>
<protein>
    <submittedName>
        <fullName evidence="2">Uncharacterized protein</fullName>
    </submittedName>
</protein>
<evidence type="ECO:0000313" key="3">
    <source>
        <dbReference type="Proteomes" id="UP001596422"/>
    </source>
</evidence>
<dbReference type="Gene3D" id="3.30.450.40">
    <property type="match status" value="1"/>
</dbReference>
<comment type="caution">
    <text evidence="2">The sequence shown here is derived from an EMBL/GenBank/DDBJ whole genome shotgun (WGS) entry which is preliminary data.</text>
</comment>
<organism evidence="2 3">
    <name type="scientific">Marinobacterium aestuariivivens</name>
    <dbReference type="NCBI Taxonomy" id="1698799"/>
    <lineage>
        <taxon>Bacteria</taxon>
        <taxon>Pseudomonadati</taxon>
        <taxon>Pseudomonadota</taxon>
        <taxon>Gammaproteobacteria</taxon>
        <taxon>Oceanospirillales</taxon>
        <taxon>Oceanospirillaceae</taxon>
        <taxon>Marinobacterium</taxon>
    </lineage>
</organism>
<gene>
    <name evidence="2" type="ORF">ACFQDL_20795</name>
</gene>
<dbReference type="Proteomes" id="UP001596422">
    <property type="component" value="Unassembled WGS sequence"/>
</dbReference>
<proteinExistence type="predicted"/>
<dbReference type="EMBL" id="JBHSWE010000001">
    <property type="protein sequence ID" value="MFC6672234.1"/>
    <property type="molecule type" value="Genomic_DNA"/>
</dbReference>